<protein>
    <submittedName>
        <fullName evidence="1">Uncharacterized protein</fullName>
    </submittedName>
</protein>
<dbReference type="EMBL" id="CP007739">
    <property type="protein sequence ID" value="AIE59958.1"/>
    <property type="molecule type" value="Genomic_DNA"/>
</dbReference>
<reference evidence="1 2" key="1">
    <citation type="journal article" date="2015" name="BMC Genomics">
        <title>Transcriptome analysis of thermophilic methylotrophic Bacillus methanolicus MGA3 using RNA-sequencing provides detailed insights into its previously uncharted transcriptional landscape.</title>
        <authorList>
            <person name="Irla M."/>
            <person name="Neshat A."/>
            <person name="Brautaset T."/>
            <person name="Ruckert C."/>
            <person name="Kalinowski J."/>
            <person name="Wendisch V.F."/>
        </authorList>
    </citation>
    <scope>NUCLEOTIDE SEQUENCE [LARGE SCALE GENOMIC DNA]</scope>
    <source>
        <strain evidence="2">MGA3 / ATCC 53907</strain>
    </source>
</reference>
<evidence type="ECO:0000313" key="1">
    <source>
        <dbReference type="EMBL" id="AIE59958.1"/>
    </source>
</evidence>
<accession>A0A068LSM3</accession>
<dbReference type="eggNOG" id="ENOG5032VX9">
    <property type="taxonomic scope" value="Bacteria"/>
</dbReference>
<proteinExistence type="predicted"/>
<gene>
    <name evidence="1" type="ORF">BMMGA3_07750</name>
</gene>
<dbReference type="Proteomes" id="UP000027602">
    <property type="component" value="Chromosome"/>
</dbReference>
<dbReference type="AlphaFoldDB" id="A0A068LSM3"/>
<organism evidence="1 2">
    <name type="scientific">Bacillus methanolicus (strain MGA3 / ATCC 53907)</name>
    <dbReference type="NCBI Taxonomy" id="796606"/>
    <lineage>
        <taxon>Bacteria</taxon>
        <taxon>Bacillati</taxon>
        <taxon>Bacillota</taxon>
        <taxon>Bacilli</taxon>
        <taxon>Bacillales</taxon>
        <taxon>Bacillaceae</taxon>
        <taxon>Bacillus</taxon>
    </lineage>
</organism>
<keyword evidence="2" id="KW-1185">Reference proteome</keyword>
<name>A0A068LSM3_BACMM</name>
<dbReference type="KEGG" id="bmet:BMMGA3_07750"/>
<evidence type="ECO:0000313" key="2">
    <source>
        <dbReference type="Proteomes" id="UP000027602"/>
    </source>
</evidence>
<dbReference type="HOGENOM" id="CLU_092321_0_0_9"/>
<sequence>MLDAHLSATTCIGSLLLKMNLRPGESNESISGRLSLIASFIQGIDLCETTISEGLYAQAANLLKQELETIAAIEEFIIGNRKDGKTPNVRFVNWDMGRIYGELNKVAHVSERKVLDPLYQMECSCSSNPVSILPVYKKEISRKLYALHVSFIIQVAKHLIDLYNELYNEKATATEYLMLVGAMKRLEDEGFLVGNQLKQS</sequence>